<dbReference type="InterPro" id="IPR039136">
    <property type="entry name" value="NUFIP1-like"/>
</dbReference>
<name>A0AAE1NAP8_9FABA</name>
<dbReference type="EMBL" id="JAWXYG010000001">
    <property type="protein sequence ID" value="KAK4285689.1"/>
    <property type="molecule type" value="Genomic_DNA"/>
</dbReference>
<dbReference type="GO" id="GO:0003723">
    <property type="term" value="F:RNA binding"/>
    <property type="evidence" value="ECO:0007669"/>
    <property type="project" value="InterPro"/>
</dbReference>
<accession>A0AAE1NAP8</accession>
<feature type="compositionally biased region" description="Acidic residues" evidence="1">
    <location>
        <begin position="609"/>
        <end position="618"/>
    </location>
</feature>
<feature type="compositionally biased region" description="Basic and acidic residues" evidence="1">
    <location>
        <begin position="523"/>
        <end position="537"/>
    </location>
</feature>
<organism evidence="3 4">
    <name type="scientific">Acacia crassicarpa</name>
    <name type="common">northern wattle</name>
    <dbReference type="NCBI Taxonomy" id="499986"/>
    <lineage>
        <taxon>Eukaryota</taxon>
        <taxon>Viridiplantae</taxon>
        <taxon>Streptophyta</taxon>
        <taxon>Embryophyta</taxon>
        <taxon>Tracheophyta</taxon>
        <taxon>Spermatophyta</taxon>
        <taxon>Magnoliopsida</taxon>
        <taxon>eudicotyledons</taxon>
        <taxon>Gunneridae</taxon>
        <taxon>Pentapetalae</taxon>
        <taxon>rosids</taxon>
        <taxon>fabids</taxon>
        <taxon>Fabales</taxon>
        <taxon>Fabaceae</taxon>
        <taxon>Caesalpinioideae</taxon>
        <taxon>mimosoid clade</taxon>
        <taxon>Acacieae</taxon>
        <taxon>Acacia</taxon>
    </lineage>
</organism>
<gene>
    <name evidence="3" type="ORF">QN277_002354</name>
</gene>
<comment type="caution">
    <text evidence="3">The sequence shown here is derived from an EMBL/GenBank/DDBJ whole genome shotgun (WGS) entry which is preliminary data.</text>
</comment>
<feature type="region of interest" description="Disordered" evidence="1">
    <location>
        <begin position="604"/>
        <end position="643"/>
    </location>
</feature>
<dbReference type="AlphaFoldDB" id="A0AAE1NAP8"/>
<evidence type="ECO:0000313" key="4">
    <source>
        <dbReference type="Proteomes" id="UP001293593"/>
    </source>
</evidence>
<feature type="compositionally biased region" description="Polar residues" evidence="1">
    <location>
        <begin position="619"/>
        <end position="628"/>
    </location>
</feature>
<dbReference type="PANTHER" id="PTHR13309">
    <property type="entry name" value="NUCLEAR FRAGILE X MENTAL RETARDATION PROTEIN INTERACTING PROTEIN 1"/>
    <property type="match status" value="1"/>
</dbReference>
<feature type="region of interest" description="Disordered" evidence="1">
    <location>
        <begin position="483"/>
        <end position="537"/>
    </location>
</feature>
<keyword evidence="4" id="KW-1185">Reference proteome</keyword>
<dbReference type="Proteomes" id="UP001293593">
    <property type="component" value="Unassembled WGS sequence"/>
</dbReference>
<evidence type="ECO:0000256" key="1">
    <source>
        <dbReference type="SAM" id="MobiDB-lite"/>
    </source>
</evidence>
<feature type="compositionally biased region" description="Basic and acidic residues" evidence="1">
    <location>
        <begin position="632"/>
        <end position="643"/>
    </location>
</feature>
<feature type="compositionally biased region" description="Basic residues" evidence="1">
    <location>
        <begin position="380"/>
        <end position="394"/>
    </location>
</feature>
<dbReference type="PANTHER" id="PTHR13309:SF0">
    <property type="entry name" value="FMR1-INTERACTING PROTEIN NUFIP1"/>
    <property type="match status" value="1"/>
</dbReference>
<protein>
    <recommendedName>
        <fullName evidence="2">FMR1-interacting protein 1 conserved domain-containing protein</fullName>
    </recommendedName>
</protein>
<feature type="compositionally biased region" description="Polar residues" evidence="1">
    <location>
        <begin position="344"/>
        <end position="361"/>
    </location>
</feature>
<reference evidence="3" key="1">
    <citation type="submission" date="2023-10" db="EMBL/GenBank/DDBJ databases">
        <title>Chromosome-level genome of the transformable northern wattle, Acacia crassicarpa.</title>
        <authorList>
            <person name="Massaro I."/>
            <person name="Sinha N.R."/>
            <person name="Poethig S."/>
            <person name="Leichty A.R."/>
        </authorList>
    </citation>
    <scope>NUCLEOTIDE SEQUENCE</scope>
    <source>
        <strain evidence="3">Acra3RX</strain>
        <tissue evidence="3">Leaf</tissue>
    </source>
</reference>
<sequence>MNNLNKQQLPLPNNNLGIQTRPPLGAGILQNMNPFMTNMQPMINPLPFMHAANNFHPLQNNQLVPPHLTLAGQQNGVGNMNCNPLFQVQGHNMVNGGQFNLSQAQGHILAQNIASLLQQNSMNMQNGQFCAPLPLQNMNQQLPMPVSNPAQVIPYGMPPGSHPMGSFPNQVPQAMFPQNPFSSANMQFNSVTGNQVPQTMVPQNPFSFANLPLNHVAGNQVRPQVNQNEKNPFSSANMQFNSVTGNQMPQTMVPQNPFSSANLPLNHVAGNQVRPQVNQNEKNIFSPVKTNAFTSSPFSSQQLEGNAQAPPNPYGLKHLHAKHSQPAFTNPQAKPMNNVKANAPNPNWKGSPSENFKNNPNRGRFQGGFQKSKFHDMNKGKKKFRAPKEHRHNGFNKEKAGNSGVNYMEQNRKPKRSWSMIYTDQEIQQWREARKNYYPTKDNIPKKQRGQYREVFRRELKKILARQAELGVEVAEIPSSYLKDSTTKGLEGGEKRNSTNKRKLKKFERTDRKERHSKKQKFANKDTSLDPSSDKRSPTLLRKLLSADVKRDKSHLLEAFRFMVMNSFFQDWPDKPLRYPSVVIKENGLEDGDQDLVNLMDDNHGNFVEDADYDDNENDSIGQVNAQEESLDEKSEKEGEIVD</sequence>
<dbReference type="InterPro" id="IPR019496">
    <property type="entry name" value="NUFIP1_cons_dom"/>
</dbReference>
<dbReference type="GO" id="GO:0000492">
    <property type="term" value="P:box C/D snoRNP assembly"/>
    <property type="evidence" value="ECO:0007669"/>
    <property type="project" value="TreeGrafter"/>
</dbReference>
<feature type="region of interest" description="Disordered" evidence="1">
    <location>
        <begin position="341"/>
        <end position="405"/>
    </location>
</feature>
<feature type="domain" description="FMR1-interacting protein 1 conserved" evidence="2">
    <location>
        <begin position="410"/>
        <end position="451"/>
    </location>
</feature>
<proteinExistence type="predicted"/>
<dbReference type="GO" id="GO:0005634">
    <property type="term" value="C:nucleus"/>
    <property type="evidence" value="ECO:0007669"/>
    <property type="project" value="TreeGrafter"/>
</dbReference>
<evidence type="ECO:0000259" key="2">
    <source>
        <dbReference type="Pfam" id="PF10453"/>
    </source>
</evidence>
<dbReference type="Pfam" id="PF10453">
    <property type="entry name" value="NUFIP1"/>
    <property type="match status" value="1"/>
</dbReference>
<evidence type="ECO:0000313" key="3">
    <source>
        <dbReference type="EMBL" id="KAK4285689.1"/>
    </source>
</evidence>